<dbReference type="GO" id="GO:0004650">
    <property type="term" value="F:polygalacturonase activity"/>
    <property type="evidence" value="ECO:0007669"/>
    <property type="project" value="InterPro"/>
</dbReference>
<dbReference type="GO" id="GO:0005975">
    <property type="term" value="P:carbohydrate metabolic process"/>
    <property type="evidence" value="ECO:0007669"/>
    <property type="project" value="InterPro"/>
</dbReference>
<evidence type="ECO:0000256" key="5">
    <source>
        <dbReference type="ARBA" id="ARBA00022801"/>
    </source>
</evidence>
<dbReference type="InParanoid" id="F4RDP4"/>
<keyword evidence="12" id="KW-1185">Reference proteome</keyword>
<accession>F4RDP4</accession>
<dbReference type="EMBL" id="GL883097">
    <property type="protein sequence ID" value="EGG09432.1"/>
    <property type="molecule type" value="Genomic_DNA"/>
</dbReference>
<dbReference type="InterPro" id="IPR000743">
    <property type="entry name" value="Glyco_hydro_28"/>
</dbReference>
<dbReference type="GO" id="GO:0005576">
    <property type="term" value="C:extracellular region"/>
    <property type="evidence" value="ECO:0007669"/>
    <property type="project" value="UniProtKB-SubCell"/>
</dbReference>
<comment type="subcellular location">
    <subcellularLocation>
        <location evidence="1">Secreted</location>
    </subcellularLocation>
</comment>
<evidence type="ECO:0000256" key="7">
    <source>
        <dbReference type="ARBA" id="ARBA00023180"/>
    </source>
</evidence>
<evidence type="ECO:0000256" key="8">
    <source>
        <dbReference type="ARBA" id="ARBA00023295"/>
    </source>
</evidence>
<organism evidence="12">
    <name type="scientific">Melampsora larici-populina (strain 98AG31 / pathotype 3-4-7)</name>
    <name type="common">Poplar leaf rust fungus</name>
    <dbReference type="NCBI Taxonomy" id="747676"/>
    <lineage>
        <taxon>Eukaryota</taxon>
        <taxon>Fungi</taxon>
        <taxon>Dikarya</taxon>
        <taxon>Basidiomycota</taxon>
        <taxon>Pucciniomycotina</taxon>
        <taxon>Pucciniomycetes</taxon>
        <taxon>Pucciniales</taxon>
        <taxon>Melampsoraceae</taxon>
        <taxon>Melampsora</taxon>
    </lineage>
</organism>
<comment type="similarity">
    <text evidence="2 10">Belongs to the glycosyl hydrolase 28 family.</text>
</comment>
<evidence type="ECO:0000256" key="6">
    <source>
        <dbReference type="ARBA" id="ARBA00023157"/>
    </source>
</evidence>
<dbReference type="KEGG" id="mlr:MELLADRAFT_95903"/>
<dbReference type="GO" id="GO:0071555">
    <property type="term" value="P:cell wall organization"/>
    <property type="evidence" value="ECO:0007669"/>
    <property type="project" value="UniProtKB-KW"/>
</dbReference>
<proteinExistence type="inferred from homology"/>
<name>F4RDP4_MELLP</name>
<evidence type="ECO:0000313" key="11">
    <source>
        <dbReference type="EMBL" id="EGG09432.1"/>
    </source>
</evidence>
<keyword evidence="8 10" id="KW-0326">Glycosidase</keyword>
<dbReference type="PANTHER" id="PTHR31736:SF19">
    <property type="entry name" value="PECTIN LYASE SUPERFAMILY PROTEIN-RELATED"/>
    <property type="match status" value="1"/>
</dbReference>
<keyword evidence="7" id="KW-0325">Glycoprotein</keyword>
<keyword evidence="6" id="KW-1015">Disulfide bond</keyword>
<evidence type="ECO:0000256" key="10">
    <source>
        <dbReference type="RuleBase" id="RU361169"/>
    </source>
</evidence>
<gene>
    <name evidence="11" type="ORF">MELLADRAFT_95903</name>
</gene>
<dbReference type="PANTHER" id="PTHR31736">
    <property type="match status" value="1"/>
</dbReference>
<evidence type="ECO:0000256" key="9">
    <source>
        <dbReference type="ARBA" id="ARBA00023316"/>
    </source>
</evidence>
<dbReference type="VEuPathDB" id="FungiDB:MELLADRAFT_95903"/>
<dbReference type="GeneID" id="18937396"/>
<dbReference type="InterPro" id="IPR011050">
    <property type="entry name" value="Pectin_lyase_fold/virulence"/>
</dbReference>
<keyword evidence="9" id="KW-0961">Cell wall biogenesis/degradation</keyword>
<evidence type="ECO:0000256" key="1">
    <source>
        <dbReference type="ARBA" id="ARBA00004613"/>
    </source>
</evidence>
<dbReference type="RefSeq" id="XP_007407159.1">
    <property type="nucleotide sequence ID" value="XM_007407097.1"/>
</dbReference>
<dbReference type="OrthoDB" id="2268901at2759"/>
<dbReference type="InterPro" id="IPR012334">
    <property type="entry name" value="Pectin_lyas_fold"/>
</dbReference>
<protein>
    <submittedName>
        <fullName evidence="11">Family 28 glycoside hydrolase</fullName>
    </submittedName>
</protein>
<dbReference type="Proteomes" id="UP000001072">
    <property type="component" value="Unassembled WGS sequence"/>
</dbReference>
<keyword evidence="3" id="KW-0964">Secreted</keyword>
<keyword evidence="4" id="KW-0732">Signal</keyword>
<dbReference type="Pfam" id="PF00295">
    <property type="entry name" value="Glyco_hydro_28"/>
    <property type="match status" value="1"/>
</dbReference>
<reference evidence="12" key="1">
    <citation type="journal article" date="2011" name="Proc. Natl. Acad. Sci. U.S.A.">
        <title>Obligate biotrophy features unraveled by the genomic analysis of rust fungi.</title>
        <authorList>
            <person name="Duplessis S."/>
            <person name="Cuomo C.A."/>
            <person name="Lin Y.-C."/>
            <person name="Aerts A."/>
            <person name="Tisserant E."/>
            <person name="Veneault-Fourrey C."/>
            <person name="Joly D.L."/>
            <person name="Hacquard S."/>
            <person name="Amselem J."/>
            <person name="Cantarel B.L."/>
            <person name="Chiu R."/>
            <person name="Coutinho P.M."/>
            <person name="Feau N."/>
            <person name="Field M."/>
            <person name="Frey P."/>
            <person name="Gelhaye E."/>
            <person name="Goldberg J."/>
            <person name="Grabherr M.G."/>
            <person name="Kodira C.D."/>
            <person name="Kohler A."/>
            <person name="Kuees U."/>
            <person name="Lindquist E.A."/>
            <person name="Lucas S.M."/>
            <person name="Mago R."/>
            <person name="Mauceli E."/>
            <person name="Morin E."/>
            <person name="Murat C."/>
            <person name="Pangilinan J.L."/>
            <person name="Park R."/>
            <person name="Pearson M."/>
            <person name="Quesneville H."/>
            <person name="Rouhier N."/>
            <person name="Sakthikumar S."/>
            <person name="Salamov A.A."/>
            <person name="Schmutz J."/>
            <person name="Selles B."/>
            <person name="Shapiro H."/>
            <person name="Tanguay P."/>
            <person name="Tuskan G.A."/>
            <person name="Henrissat B."/>
            <person name="Van de Peer Y."/>
            <person name="Rouze P."/>
            <person name="Ellis J.G."/>
            <person name="Dodds P.N."/>
            <person name="Schein J.E."/>
            <person name="Zhong S."/>
            <person name="Hamelin R.C."/>
            <person name="Grigoriev I.V."/>
            <person name="Szabo L.J."/>
            <person name="Martin F."/>
        </authorList>
    </citation>
    <scope>NUCLEOTIDE SEQUENCE [LARGE SCALE GENOMIC DNA]</scope>
    <source>
        <strain evidence="12">98AG31 / pathotype 3-4-7</strain>
    </source>
</reference>
<dbReference type="eggNOG" id="ENOG502T7TR">
    <property type="taxonomic scope" value="Eukaryota"/>
</dbReference>
<evidence type="ECO:0000313" key="12">
    <source>
        <dbReference type="Proteomes" id="UP000001072"/>
    </source>
</evidence>
<dbReference type="Gene3D" id="2.160.20.10">
    <property type="entry name" value="Single-stranded right-handed beta-helix, Pectin lyase-like"/>
    <property type="match status" value="1"/>
</dbReference>
<dbReference type="AlphaFoldDB" id="F4RDP4"/>
<dbReference type="SUPFAM" id="SSF51126">
    <property type="entry name" value="Pectin lyase-like"/>
    <property type="match status" value="1"/>
</dbReference>
<evidence type="ECO:0000256" key="3">
    <source>
        <dbReference type="ARBA" id="ARBA00022525"/>
    </source>
</evidence>
<evidence type="ECO:0000256" key="4">
    <source>
        <dbReference type="ARBA" id="ARBA00022729"/>
    </source>
</evidence>
<dbReference type="GO" id="GO:0046576">
    <property type="term" value="F:rhamnogalacturonan alpha-L-rhamnopyranosyl-(1-&gt;4)-alpha-D-galactopyranosyluronide lyase activity"/>
    <property type="evidence" value="ECO:0007669"/>
    <property type="project" value="UniProtKB-ARBA"/>
</dbReference>
<dbReference type="STRING" id="747676.F4RDP4"/>
<dbReference type="HOGENOM" id="CLU_987223_0_0_1"/>
<sequence length="282" mass="31040">MVMVGFMVMEIDIDQEETYEKLSLHPNRPRLVRFQNCDTVDYSGVNLYDSPKFHLVFDLGTNIHIHNFEIHATYIGETDGIDVSGSNIYVHDVVVENGDECVTAKSPINGLKVRNIQCIGTTGCAIGSMGATAKDYRIENIDYRDVTVSNGANGMTIKSYPGASGIIRNVTYSAFKLTNVAYPIRLDYMWGATLHKKKRRDSAEGIQRWSGLTFNEFSGTGTSSRALVTLNCPRGSPCIGLKFNNIHLTGSTKPTVVSNACGKVDSKSRKNIPNLPTCSNKK</sequence>
<keyword evidence="5 10" id="KW-0378">Hydrolase</keyword>
<evidence type="ECO:0000256" key="2">
    <source>
        <dbReference type="ARBA" id="ARBA00008834"/>
    </source>
</evidence>